<keyword evidence="3" id="KW-1185">Reference proteome</keyword>
<reference evidence="2 3" key="1">
    <citation type="submission" date="2015-03" db="EMBL/GenBank/DDBJ databases">
        <title>Luteipulveratus halotolerans sp. nov., a novel actinobacterium (Dermacoccaceae) from Sarawak, Malaysia.</title>
        <authorList>
            <person name="Juboi H."/>
            <person name="Basik A."/>
            <person name="Shamsul S.S."/>
            <person name="Arnold P."/>
            <person name="Schmitt E.K."/>
            <person name="Sanglier J.-J."/>
            <person name="Yeo T."/>
        </authorList>
    </citation>
    <scope>NUCLEOTIDE SEQUENCE [LARGE SCALE GENOMIC DNA]</scope>
    <source>
        <strain evidence="2 3">MN07-A0370</strain>
    </source>
</reference>
<accession>A0A0K1JJE3</accession>
<dbReference type="Proteomes" id="UP000066480">
    <property type="component" value="Chromosome"/>
</dbReference>
<evidence type="ECO:0008006" key="4">
    <source>
        <dbReference type="Google" id="ProtNLM"/>
    </source>
</evidence>
<name>A0A0K1JJE3_9MICO</name>
<dbReference type="EMBL" id="CP011112">
    <property type="protein sequence ID" value="AKU16826.1"/>
    <property type="molecule type" value="Genomic_DNA"/>
</dbReference>
<evidence type="ECO:0000256" key="1">
    <source>
        <dbReference type="SAM" id="MobiDB-lite"/>
    </source>
</evidence>
<evidence type="ECO:0000313" key="3">
    <source>
        <dbReference type="Proteomes" id="UP000066480"/>
    </source>
</evidence>
<dbReference type="PROSITE" id="PS51257">
    <property type="entry name" value="PROKAR_LIPOPROTEIN"/>
    <property type="match status" value="1"/>
</dbReference>
<organism evidence="2 3">
    <name type="scientific">Luteipulveratus mongoliensis</name>
    <dbReference type="NCBI Taxonomy" id="571913"/>
    <lineage>
        <taxon>Bacteria</taxon>
        <taxon>Bacillati</taxon>
        <taxon>Actinomycetota</taxon>
        <taxon>Actinomycetes</taxon>
        <taxon>Micrococcales</taxon>
        <taxon>Dermacoccaceae</taxon>
        <taxon>Luteipulveratus</taxon>
    </lineage>
</organism>
<dbReference type="OrthoDB" id="4945096at2"/>
<dbReference type="AlphaFoldDB" id="A0A0K1JJE3"/>
<proteinExistence type="predicted"/>
<feature type="region of interest" description="Disordered" evidence="1">
    <location>
        <begin position="234"/>
        <end position="256"/>
    </location>
</feature>
<protein>
    <recommendedName>
        <fullName evidence="4">Lipoprotein</fullName>
    </recommendedName>
</protein>
<evidence type="ECO:0000313" key="2">
    <source>
        <dbReference type="EMBL" id="AKU16826.1"/>
    </source>
</evidence>
<sequence>MSVDRVRTSALLAVVMAGLIAGCGGEDGKHQVESVIIGGSQVTDPVALLNEAHTQFISANQGAIDARSATVASDTSCFFRRESARSTAVVPKVFCGPIRRPGADEDHSWDAYGTDSSSEVTLGSLEQPASAVDISLLVRPDGKSPADASTVAAPLVPQSTLKDYAVMRPESEQQSGFELTNLAIPARLVTPSATISVLAQATSDVLPGWVEGGTGAAAYRPADGQEIRAYRVTIEPGSPYPDPNGSGRSAAAGSAKDASTTLSVSVGGQRLVVHGSPDDSHTSGSFEAKTFTVTCASLPCSDKADRRTYVLVTSIAKGKAPSLTATVDGQSLSMPLAGGAVSSAVSTVGSARKNMQQQVRASLATQPVPVDFGSSYGVIDTKVDPATISTVFLTAFDSAKGWAPSGKAWLEVPLNEGGLHPDSGLWKLDPDVITLKTATGTVAPDADAEQVGTYAYLVPDTFTTGTLVYQAHGTASYGGPTKPFKAKTSQQIPISIPAG</sequence>
<gene>
    <name evidence="2" type="ORF">VV02_14695</name>
</gene>
<feature type="compositionally biased region" description="Low complexity" evidence="1">
    <location>
        <begin position="245"/>
        <end position="256"/>
    </location>
</feature>
<dbReference type="KEGG" id="lmoi:VV02_14695"/>
<dbReference type="RefSeq" id="WP_052592576.1">
    <property type="nucleotide sequence ID" value="NZ_CP011112.1"/>
</dbReference>